<dbReference type="EMBL" id="CP109441">
    <property type="protein sequence ID" value="WUV47521.1"/>
    <property type="molecule type" value="Genomic_DNA"/>
</dbReference>
<dbReference type="Proteomes" id="UP001432062">
    <property type="component" value="Chromosome"/>
</dbReference>
<proteinExistence type="predicted"/>
<evidence type="ECO:0000313" key="1">
    <source>
        <dbReference type="EMBL" id="WUV47521.1"/>
    </source>
</evidence>
<protein>
    <submittedName>
        <fullName evidence="1">Uncharacterized protein</fullName>
    </submittedName>
</protein>
<accession>A0ABZ1YWY5</accession>
<evidence type="ECO:0000313" key="2">
    <source>
        <dbReference type="Proteomes" id="UP001432062"/>
    </source>
</evidence>
<organism evidence="1 2">
    <name type="scientific">Nocardia vinacea</name>
    <dbReference type="NCBI Taxonomy" id="96468"/>
    <lineage>
        <taxon>Bacteria</taxon>
        <taxon>Bacillati</taxon>
        <taxon>Actinomycetota</taxon>
        <taxon>Actinomycetes</taxon>
        <taxon>Mycobacteriales</taxon>
        <taxon>Nocardiaceae</taxon>
        <taxon>Nocardia</taxon>
    </lineage>
</organism>
<sequence>MRIAVIRLTVDPARELVPETLRERSEYFAAQANKSGMRVLSMPTEQHRELRVSLPGTDAAELRETVAALCADVFGTRPETGPATFVGHGTDDDAHGVLAGFGITRELSRVDSGEGYDIVTVRLAAADIGVIPESRNWTAL</sequence>
<reference evidence="1" key="1">
    <citation type="submission" date="2022-10" db="EMBL/GenBank/DDBJ databases">
        <title>The complete genomes of actinobacterial strains from the NBC collection.</title>
        <authorList>
            <person name="Joergensen T.S."/>
            <person name="Alvarez Arevalo M."/>
            <person name="Sterndorff E.B."/>
            <person name="Faurdal D."/>
            <person name="Vuksanovic O."/>
            <person name="Mourched A.-S."/>
            <person name="Charusanti P."/>
            <person name="Shaw S."/>
            <person name="Blin K."/>
            <person name="Weber T."/>
        </authorList>
    </citation>
    <scope>NUCLEOTIDE SEQUENCE</scope>
    <source>
        <strain evidence="1">NBC_01482</strain>
    </source>
</reference>
<keyword evidence="2" id="KW-1185">Reference proteome</keyword>
<dbReference type="RefSeq" id="WP_329411600.1">
    <property type="nucleotide sequence ID" value="NZ_CP109441.1"/>
</dbReference>
<name>A0ABZ1YWY5_9NOCA</name>
<gene>
    <name evidence="1" type="ORF">OG563_04580</name>
</gene>